<dbReference type="STRING" id="8496.A0A151N2V6"/>
<dbReference type="AlphaFoldDB" id="A0A151N2V6"/>
<keyword evidence="5" id="KW-0496">Mitochondrion</keyword>
<accession>A0A151N2V6</accession>
<evidence type="ECO:0000256" key="1">
    <source>
        <dbReference type="ARBA" id="ARBA00004173"/>
    </source>
</evidence>
<comment type="similarity">
    <text evidence="2">Belongs to the bacterial ribosomal protein bL27 family.</text>
</comment>
<organism evidence="9 10">
    <name type="scientific">Alligator mississippiensis</name>
    <name type="common">American alligator</name>
    <dbReference type="NCBI Taxonomy" id="8496"/>
    <lineage>
        <taxon>Eukaryota</taxon>
        <taxon>Metazoa</taxon>
        <taxon>Chordata</taxon>
        <taxon>Craniata</taxon>
        <taxon>Vertebrata</taxon>
        <taxon>Euteleostomi</taxon>
        <taxon>Archelosauria</taxon>
        <taxon>Archosauria</taxon>
        <taxon>Crocodylia</taxon>
        <taxon>Alligatoridae</taxon>
        <taxon>Alligatorinae</taxon>
        <taxon>Alligator</taxon>
    </lineage>
</organism>
<evidence type="ECO:0000256" key="6">
    <source>
        <dbReference type="ARBA" id="ARBA00023274"/>
    </source>
</evidence>
<dbReference type="PANTHER" id="PTHR15893">
    <property type="entry name" value="RIBOSOMAL PROTEIN L27"/>
    <property type="match status" value="1"/>
</dbReference>
<evidence type="ECO:0000313" key="10">
    <source>
        <dbReference type="Proteomes" id="UP000050525"/>
    </source>
</evidence>
<evidence type="ECO:0000256" key="7">
    <source>
        <dbReference type="ARBA" id="ARBA00035267"/>
    </source>
</evidence>
<comment type="subcellular location">
    <subcellularLocation>
        <location evidence="1">Mitochondrion</location>
    </subcellularLocation>
</comment>
<evidence type="ECO:0000256" key="3">
    <source>
        <dbReference type="ARBA" id="ARBA00022946"/>
    </source>
</evidence>
<evidence type="ECO:0000256" key="8">
    <source>
        <dbReference type="ARBA" id="ARBA00076963"/>
    </source>
</evidence>
<dbReference type="GO" id="GO:0005762">
    <property type="term" value="C:mitochondrial large ribosomal subunit"/>
    <property type="evidence" value="ECO:0007669"/>
    <property type="project" value="TreeGrafter"/>
</dbReference>
<proteinExistence type="inferred from homology"/>
<dbReference type="Gene3D" id="2.40.50.100">
    <property type="match status" value="1"/>
</dbReference>
<dbReference type="GO" id="GO:0003735">
    <property type="term" value="F:structural constituent of ribosome"/>
    <property type="evidence" value="ECO:0007669"/>
    <property type="project" value="InterPro"/>
</dbReference>
<dbReference type="FunFam" id="2.40.50.100:FF:000031">
    <property type="entry name" value="39S ribosomal protein L27, mitochondrial"/>
    <property type="match status" value="1"/>
</dbReference>
<dbReference type="EMBL" id="AKHW03004113">
    <property type="protein sequence ID" value="KYO31088.1"/>
    <property type="molecule type" value="Genomic_DNA"/>
</dbReference>
<evidence type="ECO:0000256" key="2">
    <source>
        <dbReference type="ARBA" id="ARBA00010797"/>
    </source>
</evidence>
<dbReference type="eggNOG" id="KOG4600">
    <property type="taxonomic scope" value="Eukaryota"/>
</dbReference>
<evidence type="ECO:0000256" key="5">
    <source>
        <dbReference type="ARBA" id="ARBA00023128"/>
    </source>
</evidence>
<name>A0A151N2V6_ALLMI</name>
<evidence type="ECO:0000256" key="4">
    <source>
        <dbReference type="ARBA" id="ARBA00022980"/>
    </source>
</evidence>
<dbReference type="GO" id="GO:0006412">
    <property type="term" value="P:translation"/>
    <property type="evidence" value="ECO:0007669"/>
    <property type="project" value="InterPro"/>
</dbReference>
<dbReference type="Pfam" id="PF01016">
    <property type="entry name" value="Ribosomal_L27"/>
    <property type="match status" value="1"/>
</dbReference>
<sequence>MAALVRLGLAGASRLRQTCLRLQRSDSVVTAPQVSAVAARCASKKSGTSPKNKGGHRVGKRYGWKKLDGVFVHAGNILATQKLIRWHPGAQVGIGHNNTLYALEDGIVRYTKEVYVPPPRSRETKQVIRRLPRGAILYKTFINVIPTEEVGSFKLVTML</sequence>
<comment type="caution">
    <text evidence="9">The sequence shown here is derived from an EMBL/GenBank/DDBJ whole genome shotgun (WGS) entry which is preliminary data.</text>
</comment>
<dbReference type="PRINTS" id="PR00063">
    <property type="entry name" value="RIBOSOMALL27"/>
</dbReference>
<protein>
    <recommendedName>
        <fullName evidence="7">Large ribosomal subunit protein bL27m</fullName>
    </recommendedName>
    <alternativeName>
        <fullName evidence="8">39S ribosomal protein L27, mitochondrial</fullName>
    </alternativeName>
</protein>
<evidence type="ECO:0000313" key="9">
    <source>
        <dbReference type="EMBL" id="KYO31088.1"/>
    </source>
</evidence>
<dbReference type="Proteomes" id="UP000050525">
    <property type="component" value="Unassembled WGS sequence"/>
</dbReference>
<dbReference type="SUPFAM" id="SSF110324">
    <property type="entry name" value="Ribosomal L27 protein-like"/>
    <property type="match status" value="1"/>
</dbReference>
<keyword evidence="6" id="KW-0687">Ribonucleoprotein</keyword>
<gene>
    <name evidence="9" type="primary">MRPL27</name>
    <name evidence="9" type="ORF">Y1Q_0016446</name>
</gene>
<keyword evidence="10" id="KW-1185">Reference proteome</keyword>
<reference evidence="9 10" key="1">
    <citation type="journal article" date="2012" name="Genome Biol.">
        <title>Sequencing three crocodilian genomes to illuminate the evolution of archosaurs and amniotes.</title>
        <authorList>
            <person name="St John J.A."/>
            <person name="Braun E.L."/>
            <person name="Isberg S.R."/>
            <person name="Miles L.G."/>
            <person name="Chong A.Y."/>
            <person name="Gongora J."/>
            <person name="Dalzell P."/>
            <person name="Moran C."/>
            <person name="Bed'hom B."/>
            <person name="Abzhanov A."/>
            <person name="Burgess S.C."/>
            <person name="Cooksey A.M."/>
            <person name="Castoe T.A."/>
            <person name="Crawford N.G."/>
            <person name="Densmore L.D."/>
            <person name="Drew J.C."/>
            <person name="Edwards S.V."/>
            <person name="Faircloth B.C."/>
            <person name="Fujita M.K."/>
            <person name="Greenwold M.J."/>
            <person name="Hoffmann F.G."/>
            <person name="Howard J.M."/>
            <person name="Iguchi T."/>
            <person name="Janes D.E."/>
            <person name="Khan S.Y."/>
            <person name="Kohno S."/>
            <person name="de Koning A.J."/>
            <person name="Lance S.L."/>
            <person name="McCarthy F.M."/>
            <person name="McCormack J.E."/>
            <person name="Merchant M.E."/>
            <person name="Peterson D.G."/>
            <person name="Pollock D.D."/>
            <person name="Pourmand N."/>
            <person name="Raney B.J."/>
            <person name="Roessler K.A."/>
            <person name="Sanford J.R."/>
            <person name="Sawyer R.H."/>
            <person name="Schmidt C.J."/>
            <person name="Triplett E.W."/>
            <person name="Tuberville T.D."/>
            <person name="Venegas-Anaya M."/>
            <person name="Howard J.T."/>
            <person name="Jarvis E.D."/>
            <person name="Guillette L.J.Jr."/>
            <person name="Glenn T.C."/>
            <person name="Green R.E."/>
            <person name="Ray D.A."/>
        </authorList>
    </citation>
    <scope>NUCLEOTIDE SEQUENCE [LARGE SCALE GENOMIC DNA]</scope>
    <source>
        <strain evidence="9">KSC_2009_1</strain>
    </source>
</reference>
<keyword evidence="4 9" id="KW-0689">Ribosomal protein</keyword>
<dbReference type="PANTHER" id="PTHR15893:SF0">
    <property type="entry name" value="LARGE RIBOSOMAL SUBUNIT PROTEIN BL27M"/>
    <property type="match status" value="1"/>
</dbReference>
<dbReference type="GO" id="GO:0005743">
    <property type="term" value="C:mitochondrial inner membrane"/>
    <property type="evidence" value="ECO:0007669"/>
    <property type="project" value="UniProtKB-ARBA"/>
</dbReference>
<keyword evidence="3" id="KW-0809">Transit peptide</keyword>
<dbReference type="InterPro" id="IPR001684">
    <property type="entry name" value="Ribosomal_bL27"/>
</dbReference>